<dbReference type="PROSITE" id="PS51352">
    <property type="entry name" value="THIOREDOXIN_2"/>
    <property type="match status" value="1"/>
</dbReference>
<proteinExistence type="inferred from homology"/>
<dbReference type="GO" id="GO:0045454">
    <property type="term" value="P:cell redox homeostasis"/>
    <property type="evidence" value="ECO:0007669"/>
    <property type="project" value="TreeGrafter"/>
</dbReference>
<dbReference type="AlphaFoldDB" id="A0A6J1LBN9"/>
<dbReference type="InterPro" id="IPR036249">
    <property type="entry name" value="Thioredoxin-like_sf"/>
</dbReference>
<dbReference type="PANTHER" id="PTHR43601:SF3">
    <property type="entry name" value="THIOREDOXIN, MITOCHONDRIAL"/>
    <property type="match status" value="1"/>
</dbReference>
<accession>A0A6J1LBN9</accession>
<dbReference type="OMA" id="AQDIMRW"/>
<comment type="similarity">
    <text evidence="1">Belongs to the thioredoxin family.</text>
</comment>
<dbReference type="RefSeq" id="XP_023161704.1">
    <property type="nucleotide sequence ID" value="XM_023305936.2"/>
</dbReference>
<dbReference type="PANTHER" id="PTHR43601">
    <property type="entry name" value="THIOREDOXIN, MITOCHONDRIAL"/>
    <property type="match status" value="1"/>
</dbReference>
<dbReference type="GO" id="GO:0005739">
    <property type="term" value="C:mitochondrion"/>
    <property type="evidence" value="ECO:0007669"/>
    <property type="project" value="TreeGrafter"/>
</dbReference>
<evidence type="ECO:0000259" key="2">
    <source>
        <dbReference type="PROSITE" id="PS51352"/>
    </source>
</evidence>
<evidence type="ECO:0000313" key="4">
    <source>
        <dbReference type="RefSeq" id="XP_023161704.1"/>
    </source>
</evidence>
<name>A0A6J1LBN9_DROHY</name>
<organism evidence="3 4">
    <name type="scientific">Drosophila hydei</name>
    <name type="common">Fruit fly</name>
    <dbReference type="NCBI Taxonomy" id="7224"/>
    <lineage>
        <taxon>Eukaryota</taxon>
        <taxon>Metazoa</taxon>
        <taxon>Ecdysozoa</taxon>
        <taxon>Arthropoda</taxon>
        <taxon>Hexapoda</taxon>
        <taxon>Insecta</taxon>
        <taxon>Pterygota</taxon>
        <taxon>Neoptera</taxon>
        <taxon>Endopterygota</taxon>
        <taxon>Diptera</taxon>
        <taxon>Brachycera</taxon>
        <taxon>Muscomorpha</taxon>
        <taxon>Ephydroidea</taxon>
        <taxon>Drosophilidae</taxon>
        <taxon>Drosophila</taxon>
    </lineage>
</organism>
<protein>
    <submittedName>
        <fullName evidence="4">Thioredoxin, mitochondrial</fullName>
    </submittedName>
</protein>
<feature type="domain" description="Thioredoxin" evidence="2">
    <location>
        <begin position="17"/>
        <end position="133"/>
    </location>
</feature>
<dbReference type="Proteomes" id="UP000504633">
    <property type="component" value="Unplaced"/>
</dbReference>
<dbReference type="KEGG" id="dhe:111593265"/>
<evidence type="ECO:0000256" key="1">
    <source>
        <dbReference type="ARBA" id="ARBA00008987"/>
    </source>
</evidence>
<gene>
    <name evidence="4" type="primary">LOC111593265</name>
</gene>
<keyword evidence="3" id="KW-1185">Reference proteome</keyword>
<dbReference type="SUPFAM" id="SSF52833">
    <property type="entry name" value="Thioredoxin-like"/>
    <property type="match status" value="1"/>
</dbReference>
<dbReference type="OrthoDB" id="19690at2759"/>
<dbReference type="GeneID" id="111593265"/>
<dbReference type="Pfam" id="PF00085">
    <property type="entry name" value="Thioredoxin"/>
    <property type="match status" value="1"/>
</dbReference>
<evidence type="ECO:0000313" key="3">
    <source>
        <dbReference type="Proteomes" id="UP000504633"/>
    </source>
</evidence>
<dbReference type="InterPro" id="IPR013766">
    <property type="entry name" value="Thioredoxin_domain"/>
</dbReference>
<sequence length="143" mass="16234">MSLNKNAVKIKILKNLLNSRKTTPCRVVFDVSNVQEFEDRVKRASRPVLVNFYASWCSPCKALAPRLKNIISEQKGNMEMARVDVDELTDLALFYNVKKVPSILVMHNGEELNRLEGLQTSDLIRNWLSTVIKGAPGCIFLKK</sequence>
<reference evidence="4" key="1">
    <citation type="submission" date="2025-08" db="UniProtKB">
        <authorList>
            <consortium name="RefSeq"/>
        </authorList>
    </citation>
    <scope>IDENTIFICATION</scope>
    <source>
        <strain evidence="4">15085-1641.00</strain>
        <tissue evidence="4">Whole body</tissue>
    </source>
</reference>
<dbReference type="Gene3D" id="3.40.30.10">
    <property type="entry name" value="Glutaredoxin"/>
    <property type="match status" value="1"/>
</dbReference>
<dbReference type="PRINTS" id="PR00421">
    <property type="entry name" value="THIOREDOXIN"/>
</dbReference>
<dbReference type="CDD" id="cd02947">
    <property type="entry name" value="TRX_family"/>
    <property type="match status" value="1"/>
</dbReference>